<dbReference type="SMART" id="SM00382">
    <property type="entry name" value="AAA"/>
    <property type="match status" value="2"/>
</dbReference>
<dbReference type="InterPro" id="IPR051309">
    <property type="entry name" value="ABCF_ATPase"/>
</dbReference>
<dbReference type="GO" id="GO:0005524">
    <property type="term" value="F:ATP binding"/>
    <property type="evidence" value="ECO:0007669"/>
    <property type="project" value="UniProtKB-KW"/>
</dbReference>
<evidence type="ECO:0000256" key="2">
    <source>
        <dbReference type="ARBA" id="ARBA00022840"/>
    </source>
</evidence>
<feature type="domain" description="ABC transporter" evidence="3">
    <location>
        <begin position="325"/>
        <end position="518"/>
    </location>
</feature>
<protein>
    <submittedName>
        <fullName evidence="4">ATPase components of ABC transporters with duplicated ATPase domains</fullName>
    </submittedName>
</protein>
<keyword evidence="2" id="KW-0067">ATP-binding</keyword>
<dbReference type="OrthoDB" id="9762369at2"/>
<dbReference type="AlphaFoldDB" id="A0A1G6HZZ4"/>
<dbReference type="PANTHER" id="PTHR42855">
    <property type="entry name" value="ABC TRANSPORTER ATP-BINDING SUBUNIT"/>
    <property type="match status" value="1"/>
</dbReference>
<dbReference type="Proteomes" id="UP000198943">
    <property type="component" value="Unassembled WGS sequence"/>
</dbReference>
<proteinExistence type="predicted"/>
<evidence type="ECO:0000256" key="1">
    <source>
        <dbReference type="ARBA" id="ARBA00022741"/>
    </source>
</evidence>
<gene>
    <name evidence="4" type="ORF">SAMN04487864_101362</name>
</gene>
<dbReference type="EMBL" id="FMYW01000001">
    <property type="protein sequence ID" value="SDB99774.1"/>
    <property type="molecule type" value="Genomic_DNA"/>
</dbReference>
<organism evidence="4 5">
    <name type="scientific">Succiniclasticum ruminis</name>
    <dbReference type="NCBI Taxonomy" id="40841"/>
    <lineage>
        <taxon>Bacteria</taxon>
        <taxon>Bacillati</taxon>
        <taxon>Bacillota</taxon>
        <taxon>Negativicutes</taxon>
        <taxon>Acidaminococcales</taxon>
        <taxon>Acidaminococcaceae</taxon>
        <taxon>Succiniclasticum</taxon>
    </lineage>
</organism>
<dbReference type="PROSITE" id="PS50893">
    <property type="entry name" value="ABC_TRANSPORTER_2"/>
    <property type="match status" value="2"/>
</dbReference>
<dbReference type="FunFam" id="3.40.50.300:FF:000905">
    <property type="entry name" value="Heme ABC transporter ATP-binding protein"/>
    <property type="match status" value="1"/>
</dbReference>
<feature type="domain" description="ABC transporter" evidence="3">
    <location>
        <begin position="4"/>
        <end position="259"/>
    </location>
</feature>
<dbReference type="CDD" id="cd03221">
    <property type="entry name" value="ABCF_EF-3"/>
    <property type="match status" value="2"/>
</dbReference>
<dbReference type="InterPro" id="IPR003439">
    <property type="entry name" value="ABC_transporter-like_ATP-bd"/>
</dbReference>
<name>A0A1G6HZZ4_9FIRM</name>
<dbReference type="InterPro" id="IPR003593">
    <property type="entry name" value="AAA+_ATPase"/>
</dbReference>
<dbReference type="PANTHER" id="PTHR42855:SF2">
    <property type="entry name" value="DRUG RESISTANCE ABC TRANSPORTER,ATP-BINDING PROTEIN"/>
    <property type="match status" value="1"/>
</dbReference>
<dbReference type="InterPro" id="IPR027417">
    <property type="entry name" value="P-loop_NTPase"/>
</dbReference>
<dbReference type="FunFam" id="3.40.50.300:FF:000011">
    <property type="entry name" value="Putative ABC transporter ATP-binding component"/>
    <property type="match status" value="1"/>
</dbReference>
<dbReference type="InterPro" id="IPR032781">
    <property type="entry name" value="ABC_tran_Xtn"/>
</dbReference>
<evidence type="ECO:0000313" key="5">
    <source>
        <dbReference type="Proteomes" id="UP000198943"/>
    </source>
</evidence>
<sequence>MSFLTVSHVSHSFGGRQILEDVSFKLEKGEHIGLVGANGEGKSTFFNLITNNLLPDDGQITWPGKIKVGYLDQMSSLENGKTIRDVLRTAFNEDFTAEQEMLELYDKMAEADEDTMNKMLARVGEIQSRLEHSGFYSLDSQIEDFANGLGLGDIGLDRDVADLSGGQRNKVLLAKLLLQDSDILLLDEPTNYLDVEHIRWLTRFLQNYENAFILISHDVAFLNDVANVIYHLEGCQLTRYTGNYDKFQELYQIHKAQLEAAYVRQQQEVAKLEDFIARNKARVATTGMARSRQRQLDKMEMIEKPTERPKPHFRFQPGRTPGRFLAEAEDLVLGYDSALTRPVSFKLERNKKVAVRGVNGLGKTTLLKTILGMIPPFAGTIRQGDFLQPGYFEQEERVKNEKTALEDVWDAYPGLTNAEVRAALAGCGLTNEHITTKVFVLSGGEAAKVRLCKLMLQEVNWLVLDEPTNHLDVEAKEELKKAIIEFKGSVLLVSHEPEFYEDWIDEVWNIEDWTTKII</sequence>
<reference evidence="5" key="1">
    <citation type="submission" date="2016-10" db="EMBL/GenBank/DDBJ databases">
        <authorList>
            <person name="Varghese N."/>
            <person name="Submissions S."/>
        </authorList>
    </citation>
    <scope>NUCLEOTIDE SEQUENCE [LARGE SCALE GENOMIC DNA]</scope>
    <source>
        <strain evidence="5">DSM 11005</strain>
    </source>
</reference>
<accession>A0A1G6HZZ4</accession>
<dbReference type="GO" id="GO:0016887">
    <property type="term" value="F:ATP hydrolysis activity"/>
    <property type="evidence" value="ECO:0007669"/>
    <property type="project" value="InterPro"/>
</dbReference>
<keyword evidence="5" id="KW-1185">Reference proteome</keyword>
<dbReference type="InterPro" id="IPR017871">
    <property type="entry name" value="ABC_transporter-like_CS"/>
</dbReference>
<evidence type="ECO:0000259" key="3">
    <source>
        <dbReference type="PROSITE" id="PS50893"/>
    </source>
</evidence>
<evidence type="ECO:0000313" key="4">
    <source>
        <dbReference type="EMBL" id="SDB99774.1"/>
    </source>
</evidence>
<dbReference type="Gene3D" id="3.40.50.300">
    <property type="entry name" value="P-loop containing nucleotide triphosphate hydrolases"/>
    <property type="match status" value="2"/>
</dbReference>
<keyword evidence="1" id="KW-0547">Nucleotide-binding</keyword>
<dbReference type="Pfam" id="PF00005">
    <property type="entry name" value="ABC_tran"/>
    <property type="match status" value="2"/>
</dbReference>
<dbReference type="SUPFAM" id="SSF52540">
    <property type="entry name" value="P-loop containing nucleoside triphosphate hydrolases"/>
    <property type="match status" value="2"/>
</dbReference>
<dbReference type="PROSITE" id="PS00211">
    <property type="entry name" value="ABC_TRANSPORTER_1"/>
    <property type="match status" value="2"/>
</dbReference>
<dbReference type="Pfam" id="PF12848">
    <property type="entry name" value="ABC_tran_Xtn"/>
    <property type="match status" value="1"/>
</dbReference>